<proteinExistence type="inferred from homology"/>
<keyword evidence="4" id="KW-0482">Metalloprotease</keyword>
<protein>
    <submittedName>
        <fullName evidence="4">CPBP family intramembrane metalloprotease</fullName>
    </submittedName>
</protein>
<organism evidence="4 5">
    <name type="scientific">Companilactobacillus pabuli</name>
    <dbReference type="NCBI Taxonomy" id="2714036"/>
    <lineage>
        <taxon>Bacteria</taxon>
        <taxon>Bacillati</taxon>
        <taxon>Bacillota</taxon>
        <taxon>Bacilli</taxon>
        <taxon>Lactobacillales</taxon>
        <taxon>Lactobacillaceae</taxon>
        <taxon>Companilactobacillus</taxon>
    </lineage>
</organism>
<evidence type="ECO:0000259" key="3">
    <source>
        <dbReference type="Pfam" id="PF02517"/>
    </source>
</evidence>
<dbReference type="GO" id="GO:0008237">
    <property type="term" value="F:metallopeptidase activity"/>
    <property type="evidence" value="ECO:0007669"/>
    <property type="project" value="UniProtKB-KW"/>
</dbReference>
<feature type="transmembrane region" description="Helical" evidence="2">
    <location>
        <begin position="188"/>
        <end position="208"/>
    </location>
</feature>
<keyword evidence="2" id="KW-0812">Transmembrane</keyword>
<evidence type="ECO:0000256" key="2">
    <source>
        <dbReference type="SAM" id="Phobius"/>
    </source>
</evidence>
<evidence type="ECO:0000256" key="1">
    <source>
        <dbReference type="ARBA" id="ARBA00009067"/>
    </source>
</evidence>
<accession>A0A7L7KYI2</accession>
<dbReference type="RefSeq" id="WP_182082651.1">
    <property type="nucleotide sequence ID" value="NZ_CP049366.1"/>
</dbReference>
<evidence type="ECO:0000313" key="5">
    <source>
        <dbReference type="Proteomes" id="UP000514410"/>
    </source>
</evidence>
<keyword evidence="4" id="KW-0378">Hydrolase</keyword>
<feature type="transmembrane region" description="Helical" evidence="2">
    <location>
        <begin position="13"/>
        <end position="33"/>
    </location>
</feature>
<dbReference type="AlphaFoldDB" id="A0A7L7KYI2"/>
<keyword evidence="5" id="KW-1185">Reference proteome</keyword>
<dbReference type="GO" id="GO:0006508">
    <property type="term" value="P:proteolysis"/>
    <property type="evidence" value="ECO:0007669"/>
    <property type="project" value="UniProtKB-KW"/>
</dbReference>
<dbReference type="Proteomes" id="UP000514410">
    <property type="component" value="Chromosome"/>
</dbReference>
<dbReference type="GO" id="GO:0004175">
    <property type="term" value="F:endopeptidase activity"/>
    <property type="evidence" value="ECO:0007669"/>
    <property type="project" value="UniProtKB-ARBA"/>
</dbReference>
<feature type="domain" description="CAAX prenyl protease 2/Lysostaphin resistance protein A-like" evidence="3">
    <location>
        <begin position="104"/>
        <end position="210"/>
    </location>
</feature>
<feature type="transmembrane region" description="Helical" evidence="2">
    <location>
        <begin position="147"/>
        <end position="168"/>
    </location>
</feature>
<feature type="transmembrane region" description="Helical" evidence="2">
    <location>
        <begin position="39"/>
        <end position="63"/>
    </location>
</feature>
<keyword evidence="2" id="KW-1133">Transmembrane helix</keyword>
<feature type="transmembrane region" description="Helical" evidence="2">
    <location>
        <begin position="108"/>
        <end position="135"/>
    </location>
</feature>
<name>A0A7L7KYI2_9LACO</name>
<reference evidence="4 5" key="1">
    <citation type="submission" date="2020-02" db="EMBL/GenBank/DDBJ databases">
        <title>Complete Genome Sequence of Lactobacillus sp. NFFJ11 Isolated from animal feed.</title>
        <authorList>
            <person name="Jung J.Y."/>
        </authorList>
    </citation>
    <scope>NUCLEOTIDE SEQUENCE [LARGE SCALE GENOMIC DNA]</scope>
    <source>
        <strain evidence="4 5">NFFJ11</strain>
    </source>
</reference>
<dbReference type="EMBL" id="CP049366">
    <property type="protein sequence ID" value="QMT84847.1"/>
    <property type="molecule type" value="Genomic_DNA"/>
</dbReference>
<evidence type="ECO:0000313" key="4">
    <source>
        <dbReference type="EMBL" id="QMT84847.1"/>
    </source>
</evidence>
<keyword evidence="2" id="KW-0472">Membrane</keyword>
<feature type="transmembrane region" description="Helical" evidence="2">
    <location>
        <begin position="83"/>
        <end position="102"/>
    </location>
</feature>
<dbReference type="InterPro" id="IPR003675">
    <property type="entry name" value="Rce1/LyrA-like_dom"/>
</dbReference>
<feature type="transmembrane region" description="Helical" evidence="2">
    <location>
        <begin position="229"/>
        <end position="251"/>
    </location>
</feature>
<dbReference type="KEGG" id="cpab:G6534_09550"/>
<gene>
    <name evidence="4" type="ORF">G6534_09550</name>
</gene>
<keyword evidence="4" id="KW-0645">Protease</keyword>
<comment type="similarity">
    <text evidence="1">Belongs to the UPF0177 family.</text>
</comment>
<dbReference type="Pfam" id="PF02517">
    <property type="entry name" value="Rce1-like"/>
    <property type="match status" value="1"/>
</dbReference>
<dbReference type="GO" id="GO:0080120">
    <property type="term" value="P:CAAX-box protein maturation"/>
    <property type="evidence" value="ECO:0007669"/>
    <property type="project" value="UniProtKB-ARBA"/>
</dbReference>
<sequence length="265" mass="30122">MNKILQHISKHEGIIRILLLLLIDELLENFAFIPLNPHIGFLIDNILFKVFSLTSILLLNFLILKQRVYFKPIFLKIKLKNKITFTILFIILFFMPIMEQSSTKILEAITIGLIAAIPEEYLYRGIVLGGFLKYLKSTKLRSEKSRIIFCLVASSLLFSLIHISNVIFDGTLNTFCQIIQTFGFGLLAGSFYIAYSSLLAPIALHFLLDFELTISNGLEQNTQVAASDIPSYILTSFIIAIFYIIIGISVLHRANYHKLLTKINS</sequence>